<dbReference type="InterPro" id="IPR051619">
    <property type="entry name" value="TypeII_TA_RNase_PINc/VapC"/>
</dbReference>
<name>A0A4P5ZR38_PLAAG</name>
<proteinExistence type="predicted"/>
<evidence type="ECO:0008006" key="4">
    <source>
        <dbReference type="Google" id="ProtNLM"/>
    </source>
</evidence>
<evidence type="ECO:0000313" key="3">
    <source>
        <dbReference type="Proteomes" id="UP000299794"/>
    </source>
</evidence>
<dbReference type="EMBL" id="BJCD01000067">
    <property type="protein sequence ID" value="GDZ95822.1"/>
    <property type="molecule type" value="Genomic_DNA"/>
</dbReference>
<dbReference type="InterPro" id="IPR044153">
    <property type="entry name" value="PIN_Pae0151-like"/>
</dbReference>
<dbReference type="SUPFAM" id="SSF88723">
    <property type="entry name" value="PIN domain-like"/>
    <property type="match status" value="1"/>
</dbReference>
<evidence type="ECO:0000256" key="1">
    <source>
        <dbReference type="ARBA" id="ARBA00022842"/>
    </source>
</evidence>
<gene>
    <name evidence="2" type="ORF">PA905_42530</name>
</gene>
<comment type="caution">
    <text evidence="2">The sequence shown here is derived from an EMBL/GenBank/DDBJ whole genome shotgun (WGS) entry which is preliminary data.</text>
</comment>
<dbReference type="CDD" id="cd09873">
    <property type="entry name" value="PIN_Pae0151-like"/>
    <property type="match status" value="1"/>
</dbReference>
<accession>A0A4P5ZR38</accession>
<dbReference type="Proteomes" id="UP000299794">
    <property type="component" value="Unassembled WGS sequence"/>
</dbReference>
<protein>
    <recommendedName>
        <fullName evidence="4">PIN domain-containing protein</fullName>
    </recommendedName>
</protein>
<reference evidence="3" key="1">
    <citation type="submission" date="2019-02" db="EMBL/GenBank/DDBJ databases">
        <title>Draft genome sequence of Planktothrix agardhii NIES-905.</title>
        <authorList>
            <person name="Yamaguchi H."/>
            <person name="Suzuki S."/>
            <person name="Kawachi M."/>
        </authorList>
    </citation>
    <scope>NUCLEOTIDE SEQUENCE [LARGE SCALE GENOMIC DNA]</scope>
    <source>
        <strain evidence="3">CCAP 1459/11A</strain>
    </source>
</reference>
<dbReference type="PANTHER" id="PTHR35901:SF1">
    <property type="entry name" value="EXONUCLEASE VAPC9"/>
    <property type="match status" value="1"/>
</dbReference>
<keyword evidence="1" id="KW-0460">Magnesium</keyword>
<dbReference type="InterPro" id="IPR029060">
    <property type="entry name" value="PIN-like_dom_sf"/>
</dbReference>
<dbReference type="Gene3D" id="3.40.50.1010">
    <property type="entry name" value="5'-nuclease"/>
    <property type="match status" value="1"/>
</dbReference>
<dbReference type="PANTHER" id="PTHR35901">
    <property type="entry name" value="RIBONUCLEASE VAPC3"/>
    <property type="match status" value="1"/>
</dbReference>
<dbReference type="AlphaFoldDB" id="A0A4P5ZR38"/>
<organism evidence="2 3">
    <name type="scientific">Planktothrix agardhii CCAP 1459/11A</name>
    <dbReference type="NCBI Taxonomy" id="282420"/>
    <lineage>
        <taxon>Bacteria</taxon>
        <taxon>Bacillati</taxon>
        <taxon>Cyanobacteriota</taxon>
        <taxon>Cyanophyceae</taxon>
        <taxon>Oscillatoriophycideae</taxon>
        <taxon>Oscillatoriales</taxon>
        <taxon>Microcoleaceae</taxon>
        <taxon>Planktothrix</taxon>
    </lineage>
</organism>
<sequence length="151" mass="16533">MQFILDCSVAISWCLVDEDNDYANAILAMMPDCEAFVPGIWSLEVANTLLVAERRNRMTTEQSEMAITFLQSLLIQVDEATDSNALSSTLVLGRQEGLAAYDAAYLELALRLELPIATLDTRLAESAIRCGVGLVVVDGEMPETVLPYLLC</sequence>
<evidence type="ECO:0000313" key="2">
    <source>
        <dbReference type="EMBL" id="GDZ95822.1"/>
    </source>
</evidence>